<gene>
    <name evidence="3" type="primary">SPMAP2L</name>
</gene>
<keyword evidence="4" id="KW-1185">Reference proteome</keyword>
<name>A0A2K6F5P1_PROCO</name>
<dbReference type="GeneTree" id="ENSGT00940000154630"/>
<feature type="region of interest" description="Disordered" evidence="2">
    <location>
        <begin position="1"/>
        <end position="134"/>
    </location>
</feature>
<feature type="compositionally biased region" description="Basic and acidic residues" evidence="2">
    <location>
        <begin position="73"/>
        <end position="92"/>
    </location>
</feature>
<dbReference type="PANTHER" id="PTHR15901">
    <property type="entry name" value="TESTICULAR HAPLOID EXPRESSED GENE PROTEIN"/>
    <property type="match status" value="1"/>
</dbReference>
<dbReference type="AlphaFoldDB" id="A0A2K6F5P1"/>
<dbReference type="STRING" id="379532.ENSPCOP00000009317"/>
<reference evidence="3" key="2">
    <citation type="submission" date="2025-09" db="UniProtKB">
        <authorList>
            <consortium name="Ensembl"/>
        </authorList>
    </citation>
    <scope>IDENTIFICATION</scope>
</reference>
<sequence>MESQELSGSSPLTEVTDGQETTDVSASPEVLHRPLVLKLLNVHEPRESEEEFEKPEEGRDGSVKPRKSSGPYEPHEPHRHYDDPYEPHEPRAPQDPQDPYAPYEPHEPRARPKPRKSREADEAQLPPGAAGMICPSLIARAPPRRQRSPRRGRCSPTVNFLYFIFMLLNRKLFWGNQDPIRPVSQGALKAQLTQRLEDLAQHKKVSCLYVPNRLVCMCYQVTLSGVLRENEHRTQSFYLNFMFPCAYRPFSDYLARASLQIADPSPRILRLSIAKSTDPNYLPPKNIETKISISTLTAVATPRIVDLAHPRRKIEGLCYERQKSEMPIRPVAPAALQATAGPRTVALAEAKPLHQDYLPGRDAYWPVSHAATHSKVSPRIEELANPSARSPGHIVYYDPEVFNVKPAALKARCSQRVRELSEPLIR</sequence>
<dbReference type="Proteomes" id="UP000233160">
    <property type="component" value="Unassembled WGS sequence"/>
</dbReference>
<reference evidence="3" key="1">
    <citation type="submission" date="2025-08" db="UniProtKB">
        <authorList>
            <consortium name="Ensembl"/>
        </authorList>
    </citation>
    <scope>IDENTIFICATION</scope>
</reference>
<dbReference type="PANTHER" id="PTHR15901:SF15">
    <property type="entry name" value="TESTICULAR HAPLOID EXPRESSED GENE PROTEIN-LIKE"/>
    <property type="match status" value="1"/>
</dbReference>
<protein>
    <submittedName>
        <fullName evidence="3">Sperm microtubule associated protein 2 like</fullName>
    </submittedName>
</protein>
<evidence type="ECO:0000256" key="1">
    <source>
        <dbReference type="ARBA" id="ARBA00022737"/>
    </source>
</evidence>
<dbReference type="Pfam" id="PF14912">
    <property type="entry name" value="THEG"/>
    <property type="match status" value="4"/>
</dbReference>
<dbReference type="SMART" id="SM00705">
    <property type="entry name" value="THEG"/>
    <property type="match status" value="5"/>
</dbReference>
<accession>A0A2K6F5P1</accession>
<evidence type="ECO:0000313" key="4">
    <source>
        <dbReference type="Proteomes" id="UP000233160"/>
    </source>
</evidence>
<keyword evidence="1" id="KW-0677">Repeat</keyword>
<feature type="compositionally biased region" description="Polar residues" evidence="2">
    <location>
        <begin position="1"/>
        <end position="25"/>
    </location>
</feature>
<evidence type="ECO:0000256" key="2">
    <source>
        <dbReference type="SAM" id="MobiDB-lite"/>
    </source>
</evidence>
<proteinExistence type="predicted"/>
<organism evidence="3 4">
    <name type="scientific">Propithecus coquereli</name>
    <name type="common">Coquerel's sifaka</name>
    <name type="synonym">Propithecus verreauxi coquereli</name>
    <dbReference type="NCBI Taxonomy" id="379532"/>
    <lineage>
        <taxon>Eukaryota</taxon>
        <taxon>Metazoa</taxon>
        <taxon>Chordata</taxon>
        <taxon>Craniata</taxon>
        <taxon>Vertebrata</taxon>
        <taxon>Euteleostomi</taxon>
        <taxon>Mammalia</taxon>
        <taxon>Eutheria</taxon>
        <taxon>Euarchontoglires</taxon>
        <taxon>Primates</taxon>
        <taxon>Strepsirrhini</taxon>
        <taxon>Lemuriformes</taxon>
        <taxon>Indriidae</taxon>
        <taxon>Propithecus</taxon>
    </lineage>
</organism>
<dbReference type="Ensembl" id="ENSPCOT00000019883.1">
    <property type="protein sequence ID" value="ENSPCOP00000009317.1"/>
    <property type="gene ID" value="ENSPCOG00000016025.1"/>
</dbReference>
<dbReference type="OMA" id="DRDAHWP"/>
<dbReference type="InterPro" id="IPR006623">
    <property type="entry name" value="THEG"/>
</dbReference>
<dbReference type="InterPro" id="IPR042401">
    <property type="entry name" value="SPMAP2-like"/>
</dbReference>
<evidence type="ECO:0000313" key="3">
    <source>
        <dbReference type="Ensembl" id="ENSPCOP00000009317.1"/>
    </source>
</evidence>